<evidence type="ECO:0000256" key="1">
    <source>
        <dbReference type="ARBA" id="ARBA00003892"/>
    </source>
</evidence>
<comment type="function">
    <text evidence="1 7">GTPase that associates with pre-60S ribosomal subunits in the nucleolus and is required for their nuclear export and maturation.</text>
</comment>
<dbReference type="CDD" id="cd01858">
    <property type="entry name" value="NGP_1"/>
    <property type="match status" value="1"/>
</dbReference>
<dbReference type="AlphaFoldDB" id="A0A9P6AUQ8"/>
<name>A0A9P6AUQ8_9AGAM</name>
<dbReference type="EMBL" id="MU128992">
    <property type="protein sequence ID" value="KAF9512057.1"/>
    <property type="molecule type" value="Genomic_DNA"/>
</dbReference>
<gene>
    <name evidence="11" type="ORF">BS47DRAFT_1372907</name>
</gene>
<dbReference type="Proteomes" id="UP000886523">
    <property type="component" value="Unassembled WGS sequence"/>
</dbReference>
<dbReference type="PANTHER" id="PTHR11089">
    <property type="entry name" value="GTP-BINDING PROTEIN-RELATED"/>
    <property type="match status" value="1"/>
</dbReference>
<dbReference type="FunFam" id="3.40.50.300:FF:000559">
    <property type="entry name" value="Nuclear/nucleolar GTPase 2"/>
    <property type="match status" value="1"/>
</dbReference>
<evidence type="ECO:0000259" key="10">
    <source>
        <dbReference type="Pfam" id="PF08153"/>
    </source>
</evidence>
<feature type="region of interest" description="Disordered" evidence="8">
    <location>
        <begin position="644"/>
        <end position="663"/>
    </location>
</feature>
<dbReference type="SUPFAM" id="SSF52540">
    <property type="entry name" value="P-loop containing nucleoside triphosphate hydrolases"/>
    <property type="match status" value="1"/>
</dbReference>
<feature type="region of interest" description="Disordered" evidence="8">
    <location>
        <begin position="529"/>
        <end position="575"/>
    </location>
</feature>
<dbReference type="Gene3D" id="3.40.50.300">
    <property type="entry name" value="P-loop containing nucleotide triphosphate hydrolases"/>
    <property type="match status" value="1"/>
</dbReference>
<evidence type="ECO:0000256" key="4">
    <source>
        <dbReference type="ARBA" id="ARBA00022741"/>
    </source>
</evidence>
<feature type="domain" description="G" evidence="9">
    <location>
        <begin position="334"/>
        <end position="393"/>
    </location>
</feature>
<comment type="similarity">
    <text evidence="7">Belongs to the TRAFAC class YlqF/YawG GTPase family. NOG2 subfamily.</text>
</comment>
<feature type="domain" description="Nucleolar GTP-binding protein 2 N-terminal" evidence="10">
    <location>
        <begin position="41"/>
        <end position="169"/>
    </location>
</feature>
<feature type="compositionally biased region" description="Polar residues" evidence="8">
    <location>
        <begin position="1"/>
        <end position="20"/>
    </location>
</feature>
<evidence type="ECO:0000256" key="5">
    <source>
        <dbReference type="ARBA" id="ARBA00023134"/>
    </source>
</evidence>
<evidence type="ECO:0000313" key="12">
    <source>
        <dbReference type="Proteomes" id="UP000886523"/>
    </source>
</evidence>
<keyword evidence="4 7" id="KW-0547">Nucleotide-binding</keyword>
<dbReference type="InterPro" id="IPR006073">
    <property type="entry name" value="GTP-bd"/>
</dbReference>
<sequence length="663" mass="72658">MAPVSSQKGASGGKTKSSFTMKRVKGENFYRDAKSASKIKMLNGGKPVRDRDGKIVIAAAFQKGEDETKPGRVQPDRRWFGNTRVISQQALEHFRESLTVRKSDPYSVLLKRNKLPMSLLDDAQRSHVGKRPHIVETESFGDTFGPKAQRKKPRLDVGSIEELGSVASQVDSYTAFDTPGAESSTSAALAAISLANPIPAGDTTVPEVPSHAQLLEPIYSKGTSRRIFGELYKVLDSSDVIVHVLDARDPFGTKCDSVIDYLKKEKSHKQIIFVLNKCDLIPTWATARWISHLSPMAPTLAFHASMNHSFGKGSLIQLLRQFSVLHSDKKQISVGFIGYPNVGKSSIINCLKKSKVCTVAPIPGETKVWQYITLMRRIYLIDCPGIVPTSAHDSETDTVLKGVVRVENLSTPSEFIPTLLDRVRPVYITRTYDLPSNPHADSDPRGVDTPWNADEFLEVLARKSGKLLKGGEPDRETVSKMVLNDWIRGKIPFFAIVAREEEGKPTGGKSKEKTILGVQQQVDKIPLNAKFLADDRSPGASEGRLGDATENVEGDRPAEEDPEHNGNVDNDREGDEEALGWDDIYGAVTAATNGKTDAVPDSVSPAVEAIPSDDATEVIKLKMPRMKTNKKKATNFFTNANVKNRNPARRGLKPGVGLAGKKL</sequence>
<protein>
    <recommendedName>
        <fullName evidence="3 7">Nucleolar GTP-binding protein 2</fullName>
    </recommendedName>
</protein>
<keyword evidence="6 7" id="KW-0539">Nucleus</keyword>
<evidence type="ECO:0000259" key="9">
    <source>
        <dbReference type="Pfam" id="PF01926"/>
    </source>
</evidence>
<comment type="caution">
    <text evidence="11">The sequence shown here is derived from an EMBL/GenBank/DDBJ whole genome shotgun (WGS) entry which is preliminary data.</text>
</comment>
<dbReference type="Pfam" id="PF08153">
    <property type="entry name" value="NGP1NT"/>
    <property type="match status" value="1"/>
</dbReference>
<dbReference type="GO" id="GO:0005730">
    <property type="term" value="C:nucleolus"/>
    <property type="evidence" value="ECO:0007669"/>
    <property type="project" value="UniProtKB-SubCell"/>
</dbReference>
<feature type="compositionally biased region" description="Basic and acidic residues" evidence="8">
    <location>
        <begin position="553"/>
        <end position="571"/>
    </location>
</feature>
<keyword evidence="5 7" id="KW-0342">GTP-binding</keyword>
<feature type="region of interest" description="Disordered" evidence="8">
    <location>
        <begin position="1"/>
        <end position="24"/>
    </location>
</feature>
<dbReference type="OrthoDB" id="444945at2759"/>
<evidence type="ECO:0000256" key="6">
    <source>
        <dbReference type="ARBA" id="ARBA00023242"/>
    </source>
</evidence>
<keyword evidence="12" id="KW-1185">Reference proteome</keyword>
<dbReference type="PRINTS" id="PR00326">
    <property type="entry name" value="GTP1OBG"/>
</dbReference>
<comment type="subcellular location">
    <subcellularLocation>
        <location evidence="2 7">Nucleus</location>
        <location evidence="2 7">Nucleolus</location>
    </subcellularLocation>
</comment>
<evidence type="ECO:0000256" key="2">
    <source>
        <dbReference type="ARBA" id="ARBA00004604"/>
    </source>
</evidence>
<organism evidence="11 12">
    <name type="scientific">Hydnum rufescens UP504</name>
    <dbReference type="NCBI Taxonomy" id="1448309"/>
    <lineage>
        <taxon>Eukaryota</taxon>
        <taxon>Fungi</taxon>
        <taxon>Dikarya</taxon>
        <taxon>Basidiomycota</taxon>
        <taxon>Agaricomycotina</taxon>
        <taxon>Agaricomycetes</taxon>
        <taxon>Cantharellales</taxon>
        <taxon>Hydnaceae</taxon>
        <taxon>Hydnum</taxon>
    </lineage>
</organism>
<dbReference type="Pfam" id="PF01926">
    <property type="entry name" value="MMR_HSR1"/>
    <property type="match status" value="1"/>
</dbReference>
<dbReference type="PANTHER" id="PTHR11089:SF9">
    <property type="entry name" value="NUCLEOLAR GTP-BINDING PROTEIN 2"/>
    <property type="match status" value="1"/>
</dbReference>
<reference evidence="11" key="1">
    <citation type="journal article" date="2020" name="Nat. Commun.">
        <title>Large-scale genome sequencing of mycorrhizal fungi provides insights into the early evolution of symbiotic traits.</title>
        <authorList>
            <person name="Miyauchi S."/>
            <person name="Kiss E."/>
            <person name="Kuo A."/>
            <person name="Drula E."/>
            <person name="Kohler A."/>
            <person name="Sanchez-Garcia M."/>
            <person name="Morin E."/>
            <person name="Andreopoulos B."/>
            <person name="Barry K.W."/>
            <person name="Bonito G."/>
            <person name="Buee M."/>
            <person name="Carver A."/>
            <person name="Chen C."/>
            <person name="Cichocki N."/>
            <person name="Clum A."/>
            <person name="Culley D."/>
            <person name="Crous P.W."/>
            <person name="Fauchery L."/>
            <person name="Girlanda M."/>
            <person name="Hayes R.D."/>
            <person name="Keri Z."/>
            <person name="LaButti K."/>
            <person name="Lipzen A."/>
            <person name="Lombard V."/>
            <person name="Magnuson J."/>
            <person name="Maillard F."/>
            <person name="Murat C."/>
            <person name="Nolan M."/>
            <person name="Ohm R.A."/>
            <person name="Pangilinan J."/>
            <person name="Pereira M.F."/>
            <person name="Perotto S."/>
            <person name="Peter M."/>
            <person name="Pfister S."/>
            <person name="Riley R."/>
            <person name="Sitrit Y."/>
            <person name="Stielow J.B."/>
            <person name="Szollosi G."/>
            <person name="Zifcakova L."/>
            <person name="Stursova M."/>
            <person name="Spatafora J.W."/>
            <person name="Tedersoo L."/>
            <person name="Vaario L.M."/>
            <person name="Yamada A."/>
            <person name="Yan M."/>
            <person name="Wang P."/>
            <person name="Xu J."/>
            <person name="Bruns T."/>
            <person name="Baldrian P."/>
            <person name="Vilgalys R."/>
            <person name="Dunand C."/>
            <person name="Henrissat B."/>
            <person name="Grigoriev I.V."/>
            <person name="Hibbett D."/>
            <person name="Nagy L.G."/>
            <person name="Martin F.M."/>
        </authorList>
    </citation>
    <scope>NUCLEOTIDE SEQUENCE</scope>
    <source>
        <strain evidence="11">UP504</strain>
    </source>
</reference>
<proteinExistence type="inferred from homology"/>
<evidence type="ECO:0000313" key="11">
    <source>
        <dbReference type="EMBL" id="KAF9512057.1"/>
    </source>
</evidence>
<dbReference type="GO" id="GO:0005525">
    <property type="term" value="F:GTP binding"/>
    <property type="evidence" value="ECO:0007669"/>
    <property type="project" value="UniProtKB-KW"/>
</dbReference>
<accession>A0A9P6AUQ8</accession>
<dbReference type="InterPro" id="IPR050755">
    <property type="entry name" value="TRAFAC_YlqF/YawG_RiboMat"/>
</dbReference>
<dbReference type="InterPro" id="IPR024929">
    <property type="entry name" value="GNL2_CP_dom"/>
</dbReference>
<dbReference type="InterPro" id="IPR027417">
    <property type="entry name" value="P-loop_NTPase"/>
</dbReference>
<dbReference type="InterPro" id="IPR023179">
    <property type="entry name" value="GTP-bd_ortho_bundle_sf"/>
</dbReference>
<evidence type="ECO:0000256" key="3">
    <source>
        <dbReference type="ARBA" id="ARBA00022127"/>
    </source>
</evidence>
<evidence type="ECO:0000256" key="7">
    <source>
        <dbReference type="RuleBase" id="RU364023"/>
    </source>
</evidence>
<dbReference type="Gene3D" id="1.10.1580.10">
    <property type="match status" value="1"/>
</dbReference>
<dbReference type="InterPro" id="IPR012971">
    <property type="entry name" value="NOG2_N_dom"/>
</dbReference>
<evidence type="ECO:0000256" key="8">
    <source>
        <dbReference type="SAM" id="MobiDB-lite"/>
    </source>
</evidence>